<accession>A0A182U889</accession>
<organism evidence="1 2">
    <name type="scientific">Anopheles melas</name>
    <dbReference type="NCBI Taxonomy" id="34690"/>
    <lineage>
        <taxon>Eukaryota</taxon>
        <taxon>Metazoa</taxon>
        <taxon>Ecdysozoa</taxon>
        <taxon>Arthropoda</taxon>
        <taxon>Hexapoda</taxon>
        <taxon>Insecta</taxon>
        <taxon>Pterygota</taxon>
        <taxon>Neoptera</taxon>
        <taxon>Endopterygota</taxon>
        <taxon>Diptera</taxon>
        <taxon>Nematocera</taxon>
        <taxon>Culicoidea</taxon>
        <taxon>Culicidae</taxon>
        <taxon>Anophelinae</taxon>
        <taxon>Anopheles</taxon>
    </lineage>
</organism>
<evidence type="ECO:0000313" key="2">
    <source>
        <dbReference type="Proteomes" id="UP000075902"/>
    </source>
</evidence>
<dbReference type="Proteomes" id="UP000075902">
    <property type="component" value="Unassembled WGS sequence"/>
</dbReference>
<keyword evidence="2" id="KW-1185">Reference proteome</keyword>
<sequence>MPTRCGEYFVDVPHTSAYLNCAASNQTIVKVGRCARFLRVHADQLQVFPQHLQQVVQVEVHIAAHHHRERLAGQPVHLLDRDLVDLVVHVDARQIDPVAGDHVDELVLRAVLPEQDLRVENLERVQYRLYHLFVAPGQRAGRVKADPAPLLDLEVDVGPALVQPQPDRLQLVLEQIPVHVRFGRVQHHQHQIGGARDRYHLPAATLALGRPLDDAGQIEQLVDSSVDLPTDGKPIRAMRASPDLSTSNPSPFSPFFDGSSSCDRYFASFAFSNPRWYSVAVLSGTPR</sequence>
<reference evidence="2" key="1">
    <citation type="submission" date="2014-01" db="EMBL/GenBank/DDBJ databases">
        <title>The Genome Sequence of Anopheles melas CM1001059_A (V2).</title>
        <authorList>
            <consortium name="The Broad Institute Genomics Platform"/>
            <person name="Neafsey D.E."/>
            <person name="Besansky N."/>
            <person name="Howell P."/>
            <person name="Walton C."/>
            <person name="Young S.K."/>
            <person name="Zeng Q."/>
            <person name="Gargeya S."/>
            <person name="Fitzgerald M."/>
            <person name="Haas B."/>
            <person name="Abouelleil A."/>
            <person name="Allen A.W."/>
            <person name="Alvarado L."/>
            <person name="Arachchi H.M."/>
            <person name="Berlin A.M."/>
            <person name="Chapman S.B."/>
            <person name="Gainer-Dewar J."/>
            <person name="Goldberg J."/>
            <person name="Griggs A."/>
            <person name="Gujja S."/>
            <person name="Hansen M."/>
            <person name="Howarth C."/>
            <person name="Imamovic A."/>
            <person name="Ireland A."/>
            <person name="Larimer J."/>
            <person name="McCowan C."/>
            <person name="Murphy C."/>
            <person name="Pearson M."/>
            <person name="Poon T.W."/>
            <person name="Priest M."/>
            <person name="Roberts A."/>
            <person name="Saif S."/>
            <person name="Shea T."/>
            <person name="Sisk P."/>
            <person name="Sykes S."/>
            <person name="Wortman J."/>
            <person name="Nusbaum C."/>
            <person name="Birren B."/>
        </authorList>
    </citation>
    <scope>NUCLEOTIDE SEQUENCE [LARGE SCALE GENOMIC DNA]</scope>
    <source>
        <strain evidence="2">CM1001059</strain>
    </source>
</reference>
<evidence type="ECO:0000313" key="1">
    <source>
        <dbReference type="EnsemblMetazoa" id="AMEC015716-PA"/>
    </source>
</evidence>
<dbReference type="EnsemblMetazoa" id="AMEC015716-RA">
    <property type="protein sequence ID" value="AMEC015716-PA"/>
    <property type="gene ID" value="AMEC015716"/>
</dbReference>
<reference evidence="1" key="2">
    <citation type="submission" date="2020-05" db="UniProtKB">
        <authorList>
            <consortium name="EnsemblMetazoa"/>
        </authorList>
    </citation>
    <scope>IDENTIFICATION</scope>
    <source>
        <strain evidence="1">CM1001059</strain>
    </source>
</reference>
<protein>
    <submittedName>
        <fullName evidence="1">Uncharacterized protein</fullName>
    </submittedName>
</protein>
<dbReference type="AlphaFoldDB" id="A0A182U889"/>
<proteinExistence type="predicted"/>
<dbReference type="VEuPathDB" id="VectorBase:AMEC015716"/>
<name>A0A182U889_9DIPT</name>